<keyword evidence="6" id="KW-1185">Reference proteome</keyword>
<reference evidence="5 6" key="1">
    <citation type="journal article" date="2014" name="Int. J. Syst. Evol. Microbiol.">
        <title>Complete genome sequence of Corynebacterium casei LMG S-19264T (=DSM 44701T), isolated from a smear-ripened cheese.</title>
        <authorList>
            <consortium name="US DOE Joint Genome Institute (JGI-PGF)"/>
            <person name="Walter F."/>
            <person name="Albersmeier A."/>
            <person name="Kalinowski J."/>
            <person name="Ruckert C."/>
        </authorList>
    </citation>
    <scope>NUCLEOTIDE SEQUENCE [LARGE SCALE GENOMIC DNA]</scope>
    <source>
        <strain evidence="5 6">CGMCC 1.9161</strain>
    </source>
</reference>
<dbReference type="GO" id="GO:0009313">
    <property type="term" value="P:oligosaccharide catabolic process"/>
    <property type="evidence" value="ECO:0007669"/>
    <property type="project" value="TreeGrafter"/>
</dbReference>
<gene>
    <name evidence="5" type="primary">aglA</name>
    <name evidence="5" type="ORF">GCM10011322_24430</name>
</gene>
<protein>
    <submittedName>
        <fullName evidence="5">Alpha-glucosidase</fullName>
    </submittedName>
</protein>
<dbReference type="PANTHER" id="PTHR10357:SF179">
    <property type="entry name" value="NEUTRAL AND BASIC AMINO ACID TRANSPORT PROTEIN RBAT"/>
    <property type="match status" value="1"/>
</dbReference>
<dbReference type="RefSeq" id="WP_188913269.1">
    <property type="nucleotide sequence ID" value="NZ_BMMF01000006.1"/>
</dbReference>
<comment type="similarity">
    <text evidence="1">Belongs to the glycosyl hydrolase 13 family.</text>
</comment>
<keyword evidence="3" id="KW-0326">Glycosidase</keyword>
<dbReference type="InterPro" id="IPR045857">
    <property type="entry name" value="O16G_dom_2"/>
</dbReference>
<name>A0A917Q995_9HYPH</name>
<dbReference type="InterPro" id="IPR017853">
    <property type="entry name" value="GH"/>
</dbReference>
<accession>A0A917Q995</accession>
<comment type="caution">
    <text evidence="5">The sequence shown here is derived from an EMBL/GenBank/DDBJ whole genome shotgun (WGS) entry which is preliminary data.</text>
</comment>
<dbReference type="SUPFAM" id="SSF51445">
    <property type="entry name" value="(Trans)glycosidases"/>
    <property type="match status" value="1"/>
</dbReference>
<dbReference type="EMBL" id="BMMF01000006">
    <property type="protein sequence ID" value="GGK36545.1"/>
    <property type="molecule type" value="Genomic_DNA"/>
</dbReference>
<dbReference type="AlphaFoldDB" id="A0A917Q995"/>
<dbReference type="Pfam" id="PF00128">
    <property type="entry name" value="Alpha-amylase"/>
    <property type="match status" value="1"/>
</dbReference>
<sequence length="567" mass="63587">MSETRTRSRRTASEESTRTPWWASAIVYQIYLRSFRDTNGDGIGDLNGVTEKLDYIAALGVDALWLTPFYKSPMEDYGYDIADFRSVDPVFGEIEDLDRLVMAARERGLRTIVDFTPCHTSKEHAWFRESRSSRDDPKADWYVWGDARRDGAPPSNYLSSFGGSAWTWEPRRSQYRYHAFLDCQPNLNLHNSEVVDAILGEMAFWLDRGIDGIRLDAVQCLLCDLDLRDNPPVASTGPSILVGGGPHNPFRQQEHVFDRGLPQSMHVFARMRALVDRYGEDRFLLGEASDVDSIPYCAEATAPGRLHAAYHFDLINSDLDVGVLRRQIRETSARPDATIMTVAGNQDSTRLMSNWGLRPSEQGYGRAFARTMLAIMATQKGGAVVFQGEELGLTEAELGYEDLRDPWGLHLYPDFKGRDGCRTPMPWRADAPNAGFGEGKPWLPVAQDHLPLAVDRQEADPDSVLNAYRRFLAWRREQPALRGGTQRLLDEAPEPLVVYERAANGERLLCAFNLADRPFTWRLPEAERAGWKVVGGHGLGGEIRSGGDEDGVIALGPYDGVFARKRG</sequence>
<evidence type="ECO:0000256" key="3">
    <source>
        <dbReference type="ARBA" id="ARBA00023295"/>
    </source>
</evidence>
<dbReference type="Gene3D" id="3.90.400.10">
    <property type="entry name" value="Oligo-1,6-glucosidase, Domain 2"/>
    <property type="match status" value="1"/>
</dbReference>
<keyword evidence="2" id="KW-0378">Hydrolase</keyword>
<organism evidence="5 6">
    <name type="scientific">Salinarimonas ramus</name>
    <dbReference type="NCBI Taxonomy" id="690164"/>
    <lineage>
        <taxon>Bacteria</taxon>
        <taxon>Pseudomonadati</taxon>
        <taxon>Pseudomonadota</taxon>
        <taxon>Alphaproteobacteria</taxon>
        <taxon>Hyphomicrobiales</taxon>
        <taxon>Salinarimonadaceae</taxon>
        <taxon>Salinarimonas</taxon>
    </lineage>
</organism>
<feature type="domain" description="Glycosyl hydrolase family 13 catalytic" evidence="4">
    <location>
        <begin position="29"/>
        <end position="422"/>
    </location>
</feature>
<dbReference type="Gene3D" id="2.60.40.1180">
    <property type="entry name" value="Golgi alpha-mannosidase II"/>
    <property type="match status" value="1"/>
</dbReference>
<dbReference type="Proteomes" id="UP000600449">
    <property type="component" value="Unassembled WGS sequence"/>
</dbReference>
<evidence type="ECO:0000313" key="5">
    <source>
        <dbReference type="EMBL" id="GGK36545.1"/>
    </source>
</evidence>
<dbReference type="SMART" id="SM00642">
    <property type="entry name" value="Aamy"/>
    <property type="match status" value="1"/>
</dbReference>
<dbReference type="InterPro" id="IPR006047">
    <property type="entry name" value="GH13_cat_dom"/>
</dbReference>
<evidence type="ECO:0000259" key="4">
    <source>
        <dbReference type="SMART" id="SM00642"/>
    </source>
</evidence>
<evidence type="ECO:0000313" key="6">
    <source>
        <dbReference type="Proteomes" id="UP000600449"/>
    </source>
</evidence>
<evidence type="ECO:0000256" key="2">
    <source>
        <dbReference type="ARBA" id="ARBA00022801"/>
    </source>
</evidence>
<evidence type="ECO:0000256" key="1">
    <source>
        <dbReference type="ARBA" id="ARBA00008061"/>
    </source>
</evidence>
<proteinExistence type="inferred from homology"/>
<dbReference type="InterPro" id="IPR013780">
    <property type="entry name" value="Glyco_hydro_b"/>
</dbReference>
<dbReference type="FunFam" id="3.90.400.10:FF:000002">
    <property type="entry name" value="Sucrose isomerase"/>
    <property type="match status" value="1"/>
</dbReference>
<dbReference type="GO" id="GO:0004556">
    <property type="term" value="F:alpha-amylase activity"/>
    <property type="evidence" value="ECO:0007669"/>
    <property type="project" value="TreeGrafter"/>
</dbReference>
<dbReference type="SUPFAM" id="SSF51011">
    <property type="entry name" value="Glycosyl hydrolase domain"/>
    <property type="match status" value="1"/>
</dbReference>
<dbReference type="Gene3D" id="3.20.20.80">
    <property type="entry name" value="Glycosidases"/>
    <property type="match status" value="1"/>
</dbReference>
<dbReference type="PANTHER" id="PTHR10357">
    <property type="entry name" value="ALPHA-AMYLASE FAMILY MEMBER"/>
    <property type="match status" value="1"/>
</dbReference>